<dbReference type="Gene3D" id="1.10.490.10">
    <property type="entry name" value="Globins"/>
    <property type="match status" value="1"/>
</dbReference>
<comment type="similarity">
    <text evidence="1">Belongs to the truncated hemoglobin family. Group I subfamily.</text>
</comment>
<evidence type="ECO:0000256" key="3">
    <source>
        <dbReference type="ARBA" id="ARBA00022617"/>
    </source>
</evidence>
<dbReference type="Pfam" id="PF01152">
    <property type="entry name" value="Bac_globin"/>
    <property type="match status" value="1"/>
</dbReference>
<dbReference type="GO" id="GO:0020037">
    <property type="term" value="F:heme binding"/>
    <property type="evidence" value="ECO:0007669"/>
    <property type="project" value="InterPro"/>
</dbReference>
<dbReference type="GO" id="GO:0019825">
    <property type="term" value="F:oxygen binding"/>
    <property type="evidence" value="ECO:0007669"/>
    <property type="project" value="InterPro"/>
</dbReference>
<evidence type="ECO:0000313" key="7">
    <source>
        <dbReference type="EMBL" id="KAG2491150.1"/>
    </source>
</evidence>
<evidence type="ECO:0000313" key="8">
    <source>
        <dbReference type="Proteomes" id="UP000612055"/>
    </source>
</evidence>
<evidence type="ECO:0000256" key="1">
    <source>
        <dbReference type="ARBA" id="ARBA00009660"/>
    </source>
</evidence>
<keyword evidence="5 6" id="KW-0408">Iron</keyword>
<evidence type="ECO:0008006" key="9">
    <source>
        <dbReference type="Google" id="ProtNLM"/>
    </source>
</evidence>
<accession>A0A835Y233</accession>
<evidence type="ECO:0000256" key="5">
    <source>
        <dbReference type="ARBA" id="ARBA00023004"/>
    </source>
</evidence>
<feature type="binding site" description="proximal binding residue" evidence="6">
    <location>
        <position position="75"/>
    </location>
    <ligand>
        <name>heme</name>
        <dbReference type="ChEBI" id="CHEBI:30413"/>
    </ligand>
    <ligandPart>
        <name>Fe</name>
        <dbReference type="ChEBI" id="CHEBI:18248"/>
    </ligandPart>
</feature>
<dbReference type="EMBL" id="JAEHOE010000056">
    <property type="protein sequence ID" value="KAG2491150.1"/>
    <property type="molecule type" value="Genomic_DNA"/>
</dbReference>
<dbReference type="InterPro" id="IPR009050">
    <property type="entry name" value="Globin-like_sf"/>
</dbReference>
<dbReference type="AlphaFoldDB" id="A0A835Y233"/>
<comment type="caution">
    <text evidence="7">The sequence shown here is derived from an EMBL/GenBank/DDBJ whole genome shotgun (WGS) entry which is preliminary data.</text>
</comment>
<dbReference type="InterPro" id="IPR012292">
    <property type="entry name" value="Globin/Proto"/>
</dbReference>
<dbReference type="SUPFAM" id="SSF46458">
    <property type="entry name" value="Globin-like"/>
    <property type="match status" value="1"/>
</dbReference>
<gene>
    <name evidence="7" type="ORF">HYH03_010591</name>
</gene>
<evidence type="ECO:0000256" key="6">
    <source>
        <dbReference type="PIRSR" id="PIRSR002030-1"/>
    </source>
</evidence>
<dbReference type="CDD" id="cd00454">
    <property type="entry name" value="TrHb1_N"/>
    <property type="match status" value="1"/>
</dbReference>
<keyword evidence="8" id="KW-1185">Reference proteome</keyword>
<keyword evidence="2" id="KW-0813">Transport</keyword>
<dbReference type="GO" id="GO:0046872">
    <property type="term" value="F:metal ion binding"/>
    <property type="evidence" value="ECO:0007669"/>
    <property type="project" value="UniProtKB-KW"/>
</dbReference>
<dbReference type="PIRSF" id="PIRSF002030">
    <property type="entry name" value="Globin_Protozoa/Cyanobacteria"/>
    <property type="match status" value="1"/>
</dbReference>
<dbReference type="InterPro" id="IPR016339">
    <property type="entry name" value="Hemoglobin_trunc_I"/>
</dbReference>
<proteinExistence type="inferred from homology"/>
<reference evidence="7" key="1">
    <citation type="journal article" date="2020" name="bioRxiv">
        <title>Comparative genomics of Chlamydomonas.</title>
        <authorList>
            <person name="Craig R.J."/>
            <person name="Hasan A.R."/>
            <person name="Ness R.W."/>
            <person name="Keightley P.D."/>
        </authorList>
    </citation>
    <scope>NUCLEOTIDE SEQUENCE</scope>
    <source>
        <strain evidence="7">CCAP 11/70</strain>
    </source>
</reference>
<evidence type="ECO:0000256" key="4">
    <source>
        <dbReference type="ARBA" id="ARBA00022723"/>
    </source>
</evidence>
<evidence type="ECO:0000256" key="2">
    <source>
        <dbReference type="ARBA" id="ARBA00022448"/>
    </source>
</evidence>
<protein>
    <recommendedName>
        <fullName evidence="9">Group 1 truncated hemoglobin</fullName>
    </recommendedName>
</protein>
<keyword evidence="3 6" id="KW-0349">Heme</keyword>
<dbReference type="OrthoDB" id="514183at2759"/>
<name>A0A835Y233_9CHLO</name>
<dbReference type="Proteomes" id="UP000612055">
    <property type="component" value="Unassembled WGS sequence"/>
</dbReference>
<organism evidence="7 8">
    <name type="scientific">Edaphochlamys debaryana</name>
    <dbReference type="NCBI Taxonomy" id="47281"/>
    <lineage>
        <taxon>Eukaryota</taxon>
        <taxon>Viridiplantae</taxon>
        <taxon>Chlorophyta</taxon>
        <taxon>core chlorophytes</taxon>
        <taxon>Chlorophyceae</taxon>
        <taxon>CS clade</taxon>
        <taxon>Chlamydomonadales</taxon>
        <taxon>Chlamydomonadales incertae sedis</taxon>
        <taxon>Edaphochlamys</taxon>
    </lineage>
</organism>
<comment type="cofactor">
    <cofactor evidence="6">
        <name>heme</name>
        <dbReference type="ChEBI" id="CHEBI:30413"/>
    </cofactor>
    <text evidence="6">Binds 1 heme group per subunit.</text>
</comment>
<dbReference type="InterPro" id="IPR001486">
    <property type="entry name" value="Hemoglobin_trunc"/>
</dbReference>
<sequence length="128" mass="13811">MCTETAQSLYDRLGGAAAVQAAVGIFYARLLKDAALMPFFEGVDMKAQERKQVAFMTYVFGGAGAYQGRDLAAAHRRLILEKGLKEEHFDLVAGHLLATLTELQVPAPLIEEAMGVVATAKPVIFGRV</sequence>
<keyword evidence="4 6" id="KW-0479">Metal-binding</keyword>